<proteinExistence type="predicted"/>
<keyword evidence="2" id="KW-0732">Signal</keyword>
<dbReference type="AlphaFoldDB" id="A0A5C3KIG1"/>
<sequence length="126" mass="13581">MITPDPRVIFLAIFLVLSIQNLASAAVIRARQGDVSPADGTDGATYTQHPAHQTRPALSDDMRPNSTASRMGMSPGESERPHRGHKNRTSSASWTRPAPSEQTGDVDSGLSKVVSCICASLHRNRF</sequence>
<evidence type="ECO:0000313" key="4">
    <source>
        <dbReference type="Proteomes" id="UP000307440"/>
    </source>
</evidence>
<feature type="chain" id="PRO_5022666548" description="Secreted protein" evidence="2">
    <location>
        <begin position="26"/>
        <end position="126"/>
    </location>
</feature>
<reference evidence="3 4" key="1">
    <citation type="journal article" date="2019" name="Nat. Ecol. Evol.">
        <title>Megaphylogeny resolves global patterns of mushroom evolution.</title>
        <authorList>
            <person name="Varga T."/>
            <person name="Krizsan K."/>
            <person name="Foldi C."/>
            <person name="Dima B."/>
            <person name="Sanchez-Garcia M."/>
            <person name="Sanchez-Ramirez S."/>
            <person name="Szollosi G.J."/>
            <person name="Szarkandi J.G."/>
            <person name="Papp V."/>
            <person name="Albert L."/>
            <person name="Andreopoulos W."/>
            <person name="Angelini C."/>
            <person name="Antonin V."/>
            <person name="Barry K.W."/>
            <person name="Bougher N.L."/>
            <person name="Buchanan P."/>
            <person name="Buyck B."/>
            <person name="Bense V."/>
            <person name="Catcheside P."/>
            <person name="Chovatia M."/>
            <person name="Cooper J."/>
            <person name="Damon W."/>
            <person name="Desjardin D."/>
            <person name="Finy P."/>
            <person name="Geml J."/>
            <person name="Haridas S."/>
            <person name="Hughes K."/>
            <person name="Justo A."/>
            <person name="Karasinski D."/>
            <person name="Kautmanova I."/>
            <person name="Kiss B."/>
            <person name="Kocsube S."/>
            <person name="Kotiranta H."/>
            <person name="LaButti K.M."/>
            <person name="Lechner B.E."/>
            <person name="Liimatainen K."/>
            <person name="Lipzen A."/>
            <person name="Lukacs Z."/>
            <person name="Mihaltcheva S."/>
            <person name="Morgado L.N."/>
            <person name="Niskanen T."/>
            <person name="Noordeloos M.E."/>
            <person name="Ohm R.A."/>
            <person name="Ortiz-Santana B."/>
            <person name="Ovrebo C."/>
            <person name="Racz N."/>
            <person name="Riley R."/>
            <person name="Savchenko A."/>
            <person name="Shiryaev A."/>
            <person name="Soop K."/>
            <person name="Spirin V."/>
            <person name="Szebenyi C."/>
            <person name="Tomsovsky M."/>
            <person name="Tulloss R.E."/>
            <person name="Uehling J."/>
            <person name="Grigoriev I.V."/>
            <person name="Vagvolgyi C."/>
            <person name="Papp T."/>
            <person name="Martin F.M."/>
            <person name="Miettinen O."/>
            <person name="Hibbett D.S."/>
            <person name="Nagy L.G."/>
        </authorList>
    </citation>
    <scope>NUCLEOTIDE SEQUENCE [LARGE SCALE GENOMIC DNA]</scope>
    <source>
        <strain evidence="3 4">CBS 121175</strain>
    </source>
</reference>
<accession>A0A5C3KIG1</accession>
<dbReference type="Proteomes" id="UP000307440">
    <property type="component" value="Unassembled WGS sequence"/>
</dbReference>
<feature type="region of interest" description="Disordered" evidence="1">
    <location>
        <begin position="31"/>
        <end position="108"/>
    </location>
</feature>
<feature type="signal peptide" evidence="2">
    <location>
        <begin position="1"/>
        <end position="25"/>
    </location>
</feature>
<organism evidence="3 4">
    <name type="scientific">Coprinopsis marcescibilis</name>
    <name type="common">Agaric fungus</name>
    <name type="synonym">Psathyrella marcescibilis</name>
    <dbReference type="NCBI Taxonomy" id="230819"/>
    <lineage>
        <taxon>Eukaryota</taxon>
        <taxon>Fungi</taxon>
        <taxon>Dikarya</taxon>
        <taxon>Basidiomycota</taxon>
        <taxon>Agaricomycotina</taxon>
        <taxon>Agaricomycetes</taxon>
        <taxon>Agaricomycetidae</taxon>
        <taxon>Agaricales</taxon>
        <taxon>Agaricineae</taxon>
        <taxon>Psathyrellaceae</taxon>
        <taxon>Coprinopsis</taxon>
    </lineage>
</organism>
<keyword evidence="4" id="KW-1185">Reference proteome</keyword>
<protein>
    <recommendedName>
        <fullName evidence="5">Secreted protein</fullName>
    </recommendedName>
</protein>
<evidence type="ECO:0000256" key="1">
    <source>
        <dbReference type="SAM" id="MobiDB-lite"/>
    </source>
</evidence>
<dbReference type="EMBL" id="ML210318">
    <property type="protein sequence ID" value="TFK19956.1"/>
    <property type="molecule type" value="Genomic_DNA"/>
</dbReference>
<evidence type="ECO:0000256" key="2">
    <source>
        <dbReference type="SAM" id="SignalP"/>
    </source>
</evidence>
<name>A0A5C3KIG1_COPMA</name>
<evidence type="ECO:0008006" key="5">
    <source>
        <dbReference type="Google" id="ProtNLM"/>
    </source>
</evidence>
<gene>
    <name evidence="3" type="ORF">FA15DRAFT_673981</name>
</gene>
<evidence type="ECO:0000313" key="3">
    <source>
        <dbReference type="EMBL" id="TFK19956.1"/>
    </source>
</evidence>
<feature type="compositionally biased region" description="Polar residues" evidence="1">
    <location>
        <begin position="89"/>
        <end position="105"/>
    </location>
</feature>